<gene>
    <name evidence="2" type="ORF">RNAN_1241</name>
</gene>
<keyword evidence="1" id="KW-0732">Signal</keyword>
<proteinExistence type="predicted"/>
<dbReference type="SUPFAM" id="SSF56931">
    <property type="entry name" value="Outer membrane phospholipase A (OMPLA)"/>
    <property type="match status" value="1"/>
</dbReference>
<comment type="caution">
    <text evidence="2">The sequence shown here is derived from an EMBL/GenBank/DDBJ whole genome shotgun (WGS) entry which is preliminary data.</text>
</comment>
<dbReference type="EMBL" id="BAFK01000005">
    <property type="protein sequence ID" value="GAB58270.1"/>
    <property type="molecule type" value="Genomic_DNA"/>
</dbReference>
<accession>I1DW42</accession>
<dbReference type="GO" id="GO:0016020">
    <property type="term" value="C:membrane"/>
    <property type="evidence" value="ECO:0007669"/>
    <property type="project" value="InterPro"/>
</dbReference>
<dbReference type="Proteomes" id="UP000004374">
    <property type="component" value="Unassembled WGS sequence"/>
</dbReference>
<organism evidence="2 3">
    <name type="scientific">Rheinheimera nanhaiensis E407-8</name>
    <dbReference type="NCBI Taxonomy" id="562729"/>
    <lineage>
        <taxon>Bacteria</taxon>
        <taxon>Pseudomonadati</taxon>
        <taxon>Pseudomonadota</taxon>
        <taxon>Gammaproteobacteria</taxon>
        <taxon>Chromatiales</taxon>
        <taxon>Chromatiaceae</taxon>
        <taxon>Rheinheimera</taxon>
    </lineage>
</organism>
<evidence type="ECO:0000313" key="2">
    <source>
        <dbReference type="EMBL" id="GAB58270.1"/>
    </source>
</evidence>
<evidence type="ECO:0000313" key="3">
    <source>
        <dbReference type="Proteomes" id="UP000004374"/>
    </source>
</evidence>
<keyword evidence="3" id="KW-1185">Reference proteome</keyword>
<dbReference type="GO" id="GO:0004620">
    <property type="term" value="F:phospholipase activity"/>
    <property type="evidence" value="ECO:0007669"/>
    <property type="project" value="InterPro"/>
</dbReference>
<protein>
    <submittedName>
        <fullName evidence="2">Uncharacterized protein</fullName>
    </submittedName>
</protein>
<dbReference type="AlphaFoldDB" id="I1DW42"/>
<name>I1DW42_9GAMM</name>
<reference evidence="2 3" key="1">
    <citation type="journal article" date="2012" name="J. Bacteriol.">
        <title>Genome Sequence of the Protease-Producing Bacterium Rheinheimera nanhaiensis E407-8T, Isolated from Deep-Sea Sediment of the South China Sea.</title>
        <authorList>
            <person name="Zhang X.-Y."/>
            <person name="Zhang Y.-J."/>
            <person name="Qin Q.-L."/>
            <person name="Xie B.-B."/>
            <person name="Chen X.-L."/>
            <person name="Zhou B.-C."/>
            <person name="Zhang Y.-Z."/>
        </authorList>
    </citation>
    <scope>NUCLEOTIDE SEQUENCE [LARGE SCALE GENOMIC DNA]</scope>
    <source>
        <strain evidence="2 3">E407-8</strain>
    </source>
</reference>
<dbReference type="OrthoDB" id="188433at2"/>
<dbReference type="RefSeq" id="WP_008219812.1">
    <property type="nucleotide sequence ID" value="NZ_BAFK01000005.1"/>
</dbReference>
<dbReference type="Gene3D" id="2.40.230.10">
    <property type="entry name" value="Phospholipase A1"/>
    <property type="match status" value="1"/>
</dbReference>
<dbReference type="InterPro" id="IPR036541">
    <property type="entry name" value="PLipase_A1_sf"/>
</dbReference>
<feature type="signal peptide" evidence="1">
    <location>
        <begin position="1"/>
        <end position="17"/>
    </location>
</feature>
<dbReference type="GO" id="GO:0006629">
    <property type="term" value="P:lipid metabolic process"/>
    <property type="evidence" value="ECO:0007669"/>
    <property type="project" value="InterPro"/>
</dbReference>
<evidence type="ECO:0000256" key="1">
    <source>
        <dbReference type="SAM" id="SignalP"/>
    </source>
</evidence>
<sequence length="340" mass="39677">MKLFIVLFLLLPHAILAAPQKALVFPLDDETVDKEHKEDTGRTQRVFRRFEQHENNVVYADYWRGDKLDGHLDVTISARYLLTTPYESERNKTFDWAAFFAFTGEFDFFYGTRASGPVEGRRFNPGLHFVYVPNPKINYGWREWRFSLEHESNGQSVDDNDALSALAVQYYEKYAESEGISRTRSLELATESVSRSSDFIAFGGLYSVAGINCRLCPYQYNMQFKLRNIIGEAEDNVFWVMGETSPKIEDYQGSELTFSFYWSPQQSGPKHELRFNYRTGQLLGADTFKRNTFDLSYYYNLNVFSVTLPVTITYHHGYLEELYRYSEKSSYLLLGLHFLY</sequence>
<feature type="chain" id="PRO_5003639517" evidence="1">
    <location>
        <begin position="18"/>
        <end position="340"/>
    </location>
</feature>